<organism evidence="2 3">
    <name type="scientific">Ancylomarina longa</name>
    <dbReference type="NCBI Taxonomy" id="2487017"/>
    <lineage>
        <taxon>Bacteria</taxon>
        <taxon>Pseudomonadati</taxon>
        <taxon>Bacteroidota</taxon>
        <taxon>Bacteroidia</taxon>
        <taxon>Marinilabiliales</taxon>
        <taxon>Marinifilaceae</taxon>
        <taxon>Ancylomarina</taxon>
    </lineage>
</organism>
<evidence type="ECO:0000256" key="1">
    <source>
        <dbReference type="SAM" id="SignalP"/>
    </source>
</evidence>
<dbReference type="Proteomes" id="UP000282985">
    <property type="component" value="Unassembled WGS sequence"/>
</dbReference>
<accession>A0A434AG91</accession>
<dbReference type="InterPro" id="IPR031977">
    <property type="entry name" value="DUF4783"/>
</dbReference>
<dbReference type="RefSeq" id="WP_127344508.1">
    <property type="nucleotide sequence ID" value="NZ_RJJX01000022.1"/>
</dbReference>
<name>A0A434AG91_9BACT</name>
<evidence type="ECO:0000313" key="2">
    <source>
        <dbReference type="EMBL" id="RUT73392.1"/>
    </source>
</evidence>
<sequence>MRILKYIFISLIFTLSTQTTAFSQNENDLPRGLIISFKQGNSIGLSEYFGDRVELSIQDKEAIYSKSQAKQIMAKFFREYTPSDFRKKHIGGKPGARYVIGDLITNRGNFRINFLLKEQNGKFVVHQLHIEKD</sequence>
<feature type="chain" id="PRO_5019173686" evidence="1">
    <location>
        <begin position="22"/>
        <end position="133"/>
    </location>
</feature>
<dbReference type="Pfam" id="PF16022">
    <property type="entry name" value="DUF4783"/>
    <property type="match status" value="1"/>
</dbReference>
<dbReference type="AlphaFoldDB" id="A0A434AG91"/>
<keyword evidence="3" id="KW-1185">Reference proteome</keyword>
<reference evidence="2 3" key="1">
    <citation type="submission" date="2018-11" db="EMBL/GenBank/DDBJ databases">
        <title>Parancylomarina longa gen. nov., sp. nov., isolated from sediments of southern Okinawa.</title>
        <authorList>
            <person name="Fu T."/>
        </authorList>
    </citation>
    <scope>NUCLEOTIDE SEQUENCE [LARGE SCALE GENOMIC DNA]</scope>
    <source>
        <strain evidence="2 3">T3-2 S1-C</strain>
    </source>
</reference>
<keyword evidence="1" id="KW-0732">Signal</keyword>
<protein>
    <submittedName>
        <fullName evidence="2">DUF4783 domain-containing protein</fullName>
    </submittedName>
</protein>
<proteinExistence type="predicted"/>
<comment type="caution">
    <text evidence="2">The sequence shown here is derived from an EMBL/GenBank/DDBJ whole genome shotgun (WGS) entry which is preliminary data.</text>
</comment>
<dbReference type="Gene3D" id="3.10.450.50">
    <property type="match status" value="1"/>
</dbReference>
<feature type="signal peptide" evidence="1">
    <location>
        <begin position="1"/>
        <end position="21"/>
    </location>
</feature>
<evidence type="ECO:0000313" key="3">
    <source>
        <dbReference type="Proteomes" id="UP000282985"/>
    </source>
</evidence>
<dbReference type="EMBL" id="RJJX01000022">
    <property type="protein sequence ID" value="RUT73392.1"/>
    <property type="molecule type" value="Genomic_DNA"/>
</dbReference>
<gene>
    <name evidence="2" type="ORF">DLK05_13565</name>
</gene>
<dbReference type="OrthoDB" id="1524766at2"/>